<proteinExistence type="predicted"/>
<dbReference type="Gene3D" id="3.30.160.660">
    <property type="match status" value="1"/>
</dbReference>
<evidence type="ECO:0000313" key="3">
    <source>
        <dbReference type="Proteomes" id="UP000598146"/>
    </source>
</evidence>
<accession>A0A931CIF6</accession>
<dbReference type="InterPro" id="IPR003776">
    <property type="entry name" value="YcaO-like_dom"/>
</dbReference>
<dbReference type="InterPro" id="IPR027624">
    <property type="entry name" value="TOMM_cyclo_SagD"/>
</dbReference>
<dbReference type="Gene3D" id="3.40.50.720">
    <property type="entry name" value="NAD(P)-binding Rossmann-like Domain"/>
    <property type="match status" value="1"/>
</dbReference>
<organism evidence="2 3">
    <name type="scientific">Actinoplanes aureus</name>
    <dbReference type="NCBI Taxonomy" id="2792083"/>
    <lineage>
        <taxon>Bacteria</taxon>
        <taxon>Bacillati</taxon>
        <taxon>Actinomycetota</taxon>
        <taxon>Actinomycetes</taxon>
        <taxon>Micromonosporales</taxon>
        <taxon>Micromonosporaceae</taxon>
        <taxon>Actinoplanes</taxon>
    </lineage>
</organism>
<dbReference type="EMBL" id="JADQTO010000024">
    <property type="protein sequence ID" value="MBG0567026.1"/>
    <property type="molecule type" value="Genomic_DNA"/>
</dbReference>
<dbReference type="PANTHER" id="PTHR37809">
    <property type="entry name" value="RIBOSOMAL PROTEIN S12 METHYLTHIOTRANSFERASE ACCESSORY FACTOR YCAO"/>
    <property type="match status" value="1"/>
</dbReference>
<dbReference type="PANTHER" id="PTHR37809:SF1">
    <property type="entry name" value="RIBOSOMAL PROTEIN S12 METHYLTHIOTRANSFERASE ACCESSORY FACTOR YCAO"/>
    <property type="match status" value="1"/>
</dbReference>
<dbReference type="PROSITE" id="PS51664">
    <property type="entry name" value="YCAO"/>
    <property type="match status" value="1"/>
</dbReference>
<dbReference type="Proteomes" id="UP000598146">
    <property type="component" value="Unassembled WGS sequence"/>
</dbReference>
<gene>
    <name evidence="2" type="ORF">I4J89_36820</name>
</gene>
<dbReference type="RefSeq" id="WP_196418798.1">
    <property type="nucleotide sequence ID" value="NZ_JADQTO010000024.1"/>
</dbReference>
<sequence length="607" mass="64817">MITAGERIGGVEVVALADWTAESLAELGRGAVAQRREILPVRQDGALTLVGPLVGAAAGCVNCAEQARLRQLALPGDPAGTAFGGPLAPAFRPMVAALAAAAADDPETATRTVWTIDAAGGTVSANRYVTLPDCPDCGRMSTDGPAQARIGLARRLVPGPGQWRQDNPATAGDRLAAALLDGALGPVVRLRHADGLPLPLASALIGIGGTLDHGYGRGETVEEARRTALFEAVERRLGMRPHGHRTVLRASFAELGADRAVDPATLGLPDPRYAGHPASRLTPYRPDLRTRWVHGWSLTRQRAVAVPEHVAYYGVEATPDAPHFLYECSNGCGLGNSVEEAILYGLFEVVERDAFLMAWYAGTALRRVAIPDGDDLSGHLRDHLDQAGYDLLLFDATNDLGVPVVASLALRREPDPVAPSAYFAAGAHPDPRIAVRSAAIEAAVGLFAGAARRHGDTVLDRARTLRMLADPTDVRDLEDHVRLYTMPEARPRYAFLLDGPAPADWRDLWPEQPPPVTDLTALLTALVDGLGTLGLETIVVNQTDPGLRDRLGLHAVKVIVPGTLPMTFGHVHHRTIGLPRLLEVPHRLGRAPVREYADLPLHPHPFP</sequence>
<dbReference type="Gene3D" id="3.30.1330.230">
    <property type="match status" value="1"/>
</dbReference>
<protein>
    <submittedName>
        <fullName evidence="2">TOMM leader peptide-binding protein</fullName>
    </submittedName>
</protein>
<feature type="domain" description="YcaO" evidence="1">
    <location>
        <begin position="214"/>
        <end position="607"/>
    </location>
</feature>
<dbReference type="NCBIfam" id="TIGR03882">
    <property type="entry name" value="cyclo_dehyd_2"/>
    <property type="match status" value="1"/>
</dbReference>
<keyword evidence="3" id="KW-1185">Reference proteome</keyword>
<name>A0A931CIF6_9ACTN</name>
<comment type="caution">
    <text evidence="2">The sequence shown here is derived from an EMBL/GenBank/DDBJ whole genome shotgun (WGS) entry which is preliminary data.</text>
</comment>
<dbReference type="AlphaFoldDB" id="A0A931CIF6"/>
<evidence type="ECO:0000313" key="2">
    <source>
        <dbReference type="EMBL" id="MBG0567026.1"/>
    </source>
</evidence>
<dbReference type="Pfam" id="PF02624">
    <property type="entry name" value="YcaO"/>
    <property type="match status" value="1"/>
</dbReference>
<dbReference type="NCBIfam" id="TIGR03604">
    <property type="entry name" value="TOMM_cyclo_SagD"/>
    <property type="match status" value="1"/>
</dbReference>
<evidence type="ECO:0000259" key="1">
    <source>
        <dbReference type="PROSITE" id="PS51664"/>
    </source>
</evidence>
<dbReference type="Gene3D" id="3.30.40.250">
    <property type="match status" value="1"/>
</dbReference>
<reference evidence="2" key="1">
    <citation type="submission" date="2020-11" db="EMBL/GenBank/DDBJ databases">
        <title>Isolation and identification of active actinomycetes.</title>
        <authorList>
            <person name="Sun X."/>
        </authorList>
    </citation>
    <scope>NUCLEOTIDE SEQUENCE</scope>
    <source>
        <strain evidence="2">NEAU-A11</strain>
    </source>
</reference>
<dbReference type="InterPro" id="IPR022291">
    <property type="entry name" value="Bacteriocin_synth_cyclodeHase"/>
</dbReference>